<protein>
    <submittedName>
        <fullName evidence="3">Uncharacterized protein</fullName>
    </submittedName>
</protein>
<dbReference type="Proteomes" id="UP000887574">
    <property type="component" value="Unplaced"/>
</dbReference>
<sequence length="218" mass="24940">MKIPLFDLTILLFIFTTSKCLGQLDDDQIFPLGASFRLQEKYLKGASAEEFTQEKEGLQSASSSQEETLLEASTGIIIPGIHTSTIQNQESESGEKVKIIEDIMKTSSQRIDQFPTPFTKVPITQMELIEKAKQFARKYLTVTQLRKLHDSVRKHRKSGADQDKIRQVVTRFLNRTLSRRQKAAIEADKLELEENFGAQPFNSTYESISLQQHEIKFR</sequence>
<proteinExistence type="predicted"/>
<name>A0A915EAF8_9BILA</name>
<evidence type="ECO:0000256" key="1">
    <source>
        <dbReference type="SAM" id="SignalP"/>
    </source>
</evidence>
<dbReference type="AlphaFoldDB" id="A0A915EAF8"/>
<reference evidence="3" key="1">
    <citation type="submission" date="2022-11" db="UniProtKB">
        <authorList>
            <consortium name="WormBaseParasite"/>
        </authorList>
    </citation>
    <scope>IDENTIFICATION</scope>
</reference>
<evidence type="ECO:0000313" key="3">
    <source>
        <dbReference type="WBParaSite" id="jg4583"/>
    </source>
</evidence>
<feature type="chain" id="PRO_5036719068" evidence="1">
    <location>
        <begin position="23"/>
        <end position="218"/>
    </location>
</feature>
<accession>A0A915EAF8</accession>
<keyword evidence="1" id="KW-0732">Signal</keyword>
<keyword evidence="2" id="KW-1185">Reference proteome</keyword>
<dbReference type="WBParaSite" id="jg4583">
    <property type="protein sequence ID" value="jg4583"/>
    <property type="gene ID" value="jg4583"/>
</dbReference>
<evidence type="ECO:0000313" key="2">
    <source>
        <dbReference type="Proteomes" id="UP000887574"/>
    </source>
</evidence>
<organism evidence="2 3">
    <name type="scientific">Ditylenchus dipsaci</name>
    <dbReference type="NCBI Taxonomy" id="166011"/>
    <lineage>
        <taxon>Eukaryota</taxon>
        <taxon>Metazoa</taxon>
        <taxon>Ecdysozoa</taxon>
        <taxon>Nematoda</taxon>
        <taxon>Chromadorea</taxon>
        <taxon>Rhabditida</taxon>
        <taxon>Tylenchina</taxon>
        <taxon>Tylenchomorpha</taxon>
        <taxon>Sphaerularioidea</taxon>
        <taxon>Anguinidae</taxon>
        <taxon>Anguininae</taxon>
        <taxon>Ditylenchus</taxon>
    </lineage>
</organism>
<feature type="signal peptide" evidence="1">
    <location>
        <begin position="1"/>
        <end position="22"/>
    </location>
</feature>